<accession>A0A1J4KE24</accession>
<dbReference type="RefSeq" id="XP_068362386.1">
    <property type="nucleotide sequence ID" value="XM_068502255.1"/>
</dbReference>
<evidence type="ECO:0000313" key="2">
    <source>
        <dbReference type="EMBL" id="OHT09250.1"/>
    </source>
</evidence>
<dbReference type="GeneID" id="94836959"/>
<organism evidence="2 3">
    <name type="scientific">Tritrichomonas foetus</name>
    <dbReference type="NCBI Taxonomy" id="1144522"/>
    <lineage>
        <taxon>Eukaryota</taxon>
        <taxon>Metamonada</taxon>
        <taxon>Parabasalia</taxon>
        <taxon>Tritrichomonadida</taxon>
        <taxon>Tritrichomonadidae</taxon>
        <taxon>Tritrichomonas</taxon>
    </lineage>
</organism>
<dbReference type="EMBL" id="MLAK01000644">
    <property type="protein sequence ID" value="OHT09250.1"/>
    <property type="molecule type" value="Genomic_DNA"/>
</dbReference>
<gene>
    <name evidence="2" type="ORF">TRFO_21896</name>
</gene>
<comment type="caution">
    <text evidence="2">The sequence shown here is derived from an EMBL/GenBank/DDBJ whole genome shotgun (WGS) entry which is preliminary data.</text>
</comment>
<evidence type="ECO:0000313" key="3">
    <source>
        <dbReference type="Proteomes" id="UP000179807"/>
    </source>
</evidence>
<dbReference type="Proteomes" id="UP000179807">
    <property type="component" value="Unassembled WGS sequence"/>
</dbReference>
<evidence type="ECO:0000256" key="1">
    <source>
        <dbReference type="SAM" id="Coils"/>
    </source>
</evidence>
<sequence length="435" mass="52119">MLSQDEIELLKKRIEERIETQKQFQKKIERAEKDNEALALMEQMLPNALQEKKEEEQQLLKELRELEHMKSTYINIGDPEGEKNNEMLTKKLSTLEDLLADHIEQLEVNQDLFDNLEFQLEKVEDKENEVTEKLNVLKEQEKKFNKFRMRIPKIAPIMLFINDLEDQIKNEEQHVKKAKEMIQFDLNLIQKFSDENSLCQSQFSRKQADLDAINDDIRINEYQRERLKTELLNLQTEFEHINIERSSVETQFQVQLNSYKNEDGHLSLNILKSKLDSLNTVIKNFPEDSKIELNNQKILITKKKQLAQQIQKKIDSVLYEISHRQNQSTEVMELSKTLENQWKEHEILENTTNKKEDKLYGLQDFLEKRKYVAEEIKKLSLKMKERSGIRNLEQLYEIAFNENRRLDSINRRLTRDLEIYEAEHKQYERELAELH</sequence>
<dbReference type="OrthoDB" id="10676715at2759"/>
<dbReference type="AlphaFoldDB" id="A0A1J4KE24"/>
<protein>
    <submittedName>
        <fullName evidence="2">Uncharacterized protein</fullName>
    </submittedName>
</protein>
<reference evidence="2" key="1">
    <citation type="submission" date="2016-10" db="EMBL/GenBank/DDBJ databases">
        <authorList>
            <person name="Benchimol M."/>
            <person name="Almeida L.G."/>
            <person name="Vasconcelos A.T."/>
            <person name="Perreira-Neves A."/>
            <person name="Rosa I.A."/>
            <person name="Tasca T."/>
            <person name="Bogo M.R."/>
            <person name="de Souza W."/>
        </authorList>
    </citation>
    <scope>NUCLEOTIDE SEQUENCE [LARGE SCALE GENOMIC DNA]</scope>
    <source>
        <strain evidence="2">K</strain>
    </source>
</reference>
<keyword evidence="1" id="KW-0175">Coiled coil</keyword>
<feature type="coiled-coil region" evidence="1">
    <location>
        <begin position="14"/>
        <end position="181"/>
    </location>
</feature>
<dbReference type="VEuPathDB" id="TrichDB:TRFO_21896"/>
<feature type="coiled-coil region" evidence="1">
    <location>
        <begin position="403"/>
        <end position="430"/>
    </location>
</feature>
<keyword evidence="3" id="KW-1185">Reference proteome</keyword>
<proteinExistence type="predicted"/>
<name>A0A1J4KE24_9EUKA</name>